<keyword evidence="7 8" id="KW-0408">Iron</keyword>
<evidence type="ECO:0000256" key="5">
    <source>
        <dbReference type="ARBA" id="ARBA00022764"/>
    </source>
</evidence>
<dbReference type="InterPro" id="IPR009056">
    <property type="entry name" value="Cyt_c-like_dom"/>
</dbReference>
<dbReference type="PROSITE" id="PS51007">
    <property type="entry name" value="CYTC"/>
    <property type="match status" value="2"/>
</dbReference>
<gene>
    <name evidence="11" type="ORF">KHX94_09155</name>
</gene>
<protein>
    <submittedName>
        <fullName evidence="11">C-type cytochrome</fullName>
    </submittedName>
</protein>
<comment type="subcellular location">
    <subcellularLocation>
        <location evidence="1">Periplasm</location>
    </subcellularLocation>
</comment>
<evidence type="ECO:0000313" key="12">
    <source>
        <dbReference type="Proteomes" id="UP000676428"/>
    </source>
</evidence>
<evidence type="ECO:0000256" key="3">
    <source>
        <dbReference type="ARBA" id="ARBA00022617"/>
    </source>
</evidence>
<keyword evidence="6" id="KW-0249">Electron transport</keyword>
<keyword evidence="2" id="KW-0813">Transport</keyword>
<dbReference type="InterPro" id="IPR050597">
    <property type="entry name" value="Cytochrome_c_Oxidase_Subunit"/>
</dbReference>
<dbReference type="PANTHER" id="PTHR33751">
    <property type="entry name" value="CBB3-TYPE CYTOCHROME C OXIDASE SUBUNIT FIXP"/>
    <property type="match status" value="1"/>
</dbReference>
<keyword evidence="12" id="KW-1185">Reference proteome</keyword>
<evidence type="ECO:0000313" key="11">
    <source>
        <dbReference type="EMBL" id="QVK24576.1"/>
    </source>
</evidence>
<dbReference type="RefSeq" id="WP_213683161.1">
    <property type="nucleotide sequence ID" value="NZ_CP074572.1"/>
</dbReference>
<feature type="chain" id="PRO_5046052095" evidence="9">
    <location>
        <begin position="23"/>
        <end position="220"/>
    </location>
</feature>
<organism evidence="11 12">
    <name type="scientific">Shewanella dokdonensis</name>
    <dbReference type="NCBI Taxonomy" id="712036"/>
    <lineage>
        <taxon>Bacteria</taxon>
        <taxon>Pseudomonadati</taxon>
        <taxon>Pseudomonadota</taxon>
        <taxon>Gammaproteobacteria</taxon>
        <taxon>Alteromonadales</taxon>
        <taxon>Shewanellaceae</taxon>
        <taxon>Shewanella</taxon>
    </lineage>
</organism>
<proteinExistence type="predicted"/>
<evidence type="ECO:0000256" key="7">
    <source>
        <dbReference type="ARBA" id="ARBA00023004"/>
    </source>
</evidence>
<dbReference type="InterPro" id="IPR036909">
    <property type="entry name" value="Cyt_c-like_dom_sf"/>
</dbReference>
<evidence type="ECO:0000259" key="10">
    <source>
        <dbReference type="PROSITE" id="PS51007"/>
    </source>
</evidence>
<keyword evidence="3 8" id="KW-0349">Heme</keyword>
<evidence type="ECO:0000256" key="2">
    <source>
        <dbReference type="ARBA" id="ARBA00022448"/>
    </source>
</evidence>
<keyword evidence="4 8" id="KW-0479">Metal-binding</keyword>
<dbReference type="Proteomes" id="UP000676428">
    <property type="component" value="Chromosome"/>
</dbReference>
<dbReference type="PIRSF" id="PIRSF000005">
    <property type="entry name" value="Cytochrome_c4"/>
    <property type="match status" value="1"/>
</dbReference>
<evidence type="ECO:0000256" key="9">
    <source>
        <dbReference type="SAM" id="SignalP"/>
    </source>
</evidence>
<feature type="domain" description="Cytochrome c" evidence="10">
    <location>
        <begin position="3"/>
        <end position="105"/>
    </location>
</feature>
<dbReference type="PANTHER" id="PTHR33751:SF9">
    <property type="entry name" value="CYTOCHROME C4"/>
    <property type="match status" value="1"/>
</dbReference>
<name>A0ABX8DKR0_9GAMM</name>
<dbReference type="Gene3D" id="1.10.760.10">
    <property type="entry name" value="Cytochrome c-like domain"/>
    <property type="match status" value="2"/>
</dbReference>
<feature type="signal peptide" evidence="9">
    <location>
        <begin position="1"/>
        <end position="22"/>
    </location>
</feature>
<evidence type="ECO:0000256" key="8">
    <source>
        <dbReference type="PROSITE-ProRule" id="PRU00433"/>
    </source>
</evidence>
<dbReference type="InterPro" id="IPR024167">
    <property type="entry name" value="Cytochrome_c4-like"/>
</dbReference>
<keyword evidence="5" id="KW-0574">Periplasm</keyword>
<keyword evidence="9" id="KW-0732">Signal</keyword>
<evidence type="ECO:0000256" key="1">
    <source>
        <dbReference type="ARBA" id="ARBA00004418"/>
    </source>
</evidence>
<feature type="domain" description="Cytochrome c" evidence="10">
    <location>
        <begin position="115"/>
        <end position="206"/>
    </location>
</feature>
<evidence type="ECO:0000256" key="6">
    <source>
        <dbReference type="ARBA" id="ARBA00022982"/>
    </source>
</evidence>
<dbReference type="EMBL" id="CP074572">
    <property type="protein sequence ID" value="QVK24576.1"/>
    <property type="molecule type" value="Genomic_DNA"/>
</dbReference>
<reference evidence="11 12" key="1">
    <citation type="journal article" date="2012" name="Int. J. Syst. Evol. Microbiol.">
        <title>Shewanella dokdonensis sp. nov., isolated from seawater.</title>
        <authorList>
            <person name="Sung H.R."/>
            <person name="Yoon J.H."/>
            <person name="Ghim S.Y."/>
        </authorList>
    </citation>
    <scope>NUCLEOTIDE SEQUENCE [LARGE SCALE GENOMIC DNA]</scope>
    <source>
        <strain evidence="11 12">DSM 23626</strain>
    </source>
</reference>
<sequence length="220" mass="23863">MKILLFLGATLLLAPNLSQAQAAPVPEKAAICSSCHGIDGNSVVAEYPSLAGQRALYLQRQLQAFRAAARSNNKEGRADPIMSNMAAMLSDADITELAQYYALQPRQQQPGAAADMAQTGQQLYQGGDLSRDIAACAACHGLDGKGMAAAGFPALLAQHPHYLVEQLQKFKHGERKDDYQGMMQDTSAKLTEQDMQALAAYISCCRLINELLQCLRKRKH</sequence>
<dbReference type="SUPFAM" id="SSF46626">
    <property type="entry name" value="Cytochrome c"/>
    <property type="match status" value="2"/>
</dbReference>
<evidence type="ECO:0000256" key="4">
    <source>
        <dbReference type="ARBA" id="ARBA00022723"/>
    </source>
</evidence>
<accession>A0ABX8DKR0</accession>
<dbReference type="Pfam" id="PF00034">
    <property type="entry name" value="Cytochrom_C"/>
    <property type="match status" value="2"/>
</dbReference>